<feature type="region of interest" description="Disordered" evidence="1">
    <location>
        <begin position="92"/>
        <end position="121"/>
    </location>
</feature>
<evidence type="ECO:0000313" key="2">
    <source>
        <dbReference type="EMBL" id="ROT42353.1"/>
    </source>
</evidence>
<accession>A0A3N2Q6D6</accession>
<organism evidence="2 3">
    <name type="scientific">Sodiomyces alkalinus (strain CBS 110278 / VKM F-3762 / F11)</name>
    <name type="common">Alkaliphilic filamentous fungus</name>
    <dbReference type="NCBI Taxonomy" id="1314773"/>
    <lineage>
        <taxon>Eukaryota</taxon>
        <taxon>Fungi</taxon>
        <taxon>Dikarya</taxon>
        <taxon>Ascomycota</taxon>
        <taxon>Pezizomycotina</taxon>
        <taxon>Sordariomycetes</taxon>
        <taxon>Hypocreomycetidae</taxon>
        <taxon>Glomerellales</taxon>
        <taxon>Plectosphaerellaceae</taxon>
        <taxon>Sodiomyces</taxon>
    </lineage>
</organism>
<name>A0A3N2Q6D6_SODAK</name>
<keyword evidence="3" id="KW-1185">Reference proteome</keyword>
<proteinExistence type="predicted"/>
<dbReference type="EMBL" id="ML119051">
    <property type="protein sequence ID" value="ROT42353.1"/>
    <property type="molecule type" value="Genomic_DNA"/>
</dbReference>
<reference evidence="2 3" key="1">
    <citation type="journal article" date="2018" name="Mol. Ecol.">
        <title>The obligate alkalophilic soda-lake fungus Sodiomyces alkalinus has shifted to a protein diet.</title>
        <authorList>
            <person name="Grum-Grzhimaylo A.A."/>
            <person name="Falkoski D.L."/>
            <person name="van den Heuvel J."/>
            <person name="Valero-Jimenez C.A."/>
            <person name="Min B."/>
            <person name="Choi I.G."/>
            <person name="Lipzen A."/>
            <person name="Daum C.G."/>
            <person name="Aanen D.K."/>
            <person name="Tsang A."/>
            <person name="Henrissat B."/>
            <person name="Bilanenko E.N."/>
            <person name="de Vries R.P."/>
            <person name="van Kan J.A.L."/>
            <person name="Grigoriev I.V."/>
            <person name="Debets A.J.M."/>
        </authorList>
    </citation>
    <scope>NUCLEOTIDE SEQUENCE [LARGE SCALE GENOMIC DNA]</scope>
    <source>
        <strain evidence="2 3">F11</strain>
    </source>
</reference>
<sequence>MRRKTRRGNLPFIQGFGPPRCTSQVGVGSSCKKKNARFMQEHAVLLHSSPNRLWLRHPKTKTLVQKRPAGCHLPTQYTVQSIASFNSGIGNYSSQTEPSCQGSATSRSYSTRPQCLKQHER</sequence>
<protein>
    <submittedName>
        <fullName evidence="2">Uncharacterized protein</fullName>
    </submittedName>
</protein>
<dbReference type="RefSeq" id="XP_028470159.1">
    <property type="nucleotide sequence ID" value="XM_028606725.1"/>
</dbReference>
<dbReference type="Proteomes" id="UP000272025">
    <property type="component" value="Unassembled WGS sequence"/>
</dbReference>
<evidence type="ECO:0000313" key="3">
    <source>
        <dbReference type="Proteomes" id="UP000272025"/>
    </source>
</evidence>
<dbReference type="AlphaFoldDB" id="A0A3N2Q6D6"/>
<gene>
    <name evidence="2" type="ORF">SODALDRAFT_13371</name>
</gene>
<evidence type="ECO:0000256" key="1">
    <source>
        <dbReference type="SAM" id="MobiDB-lite"/>
    </source>
</evidence>
<dbReference type="GeneID" id="39575203"/>
<feature type="compositionally biased region" description="Polar residues" evidence="1">
    <location>
        <begin position="92"/>
        <end position="113"/>
    </location>
</feature>
<dbReference type="PROSITE" id="PS51257">
    <property type="entry name" value="PROKAR_LIPOPROTEIN"/>
    <property type="match status" value="1"/>
</dbReference>